<keyword evidence="10 17" id="KW-0520">NAD</keyword>
<feature type="binding site" evidence="17">
    <location>
        <position position="466"/>
    </location>
    <ligand>
        <name>AMP</name>
        <dbReference type="ChEBI" id="CHEBI:456215"/>
    </ligand>
</feature>
<dbReference type="SUPFAM" id="SSF64153">
    <property type="entry name" value="YjeF N-terminal domain-like"/>
    <property type="match status" value="1"/>
</dbReference>
<dbReference type="PROSITE" id="PS51385">
    <property type="entry name" value="YJEF_N"/>
    <property type="match status" value="1"/>
</dbReference>
<evidence type="ECO:0000256" key="16">
    <source>
        <dbReference type="ARBA" id="ARBA00049209"/>
    </source>
</evidence>
<feature type="domain" description="YjeF C-terminal" evidence="19">
    <location>
        <begin position="237"/>
        <end position="535"/>
    </location>
</feature>
<keyword evidence="13" id="KW-0511">Multifunctional enzyme</keyword>
<dbReference type="Proteomes" id="UP001501787">
    <property type="component" value="Unassembled WGS sequence"/>
</dbReference>
<comment type="catalytic activity">
    <reaction evidence="1 18">
        <text>(6R)-NADHX = (6S)-NADHX</text>
        <dbReference type="Rhea" id="RHEA:32215"/>
        <dbReference type="ChEBI" id="CHEBI:64074"/>
        <dbReference type="ChEBI" id="CHEBI:64075"/>
        <dbReference type="EC" id="5.1.99.6"/>
    </reaction>
</comment>
<comment type="catalytic activity">
    <reaction evidence="16 17 18">
        <text>(6S)-NADPHX + ADP = AMP + phosphate + NADPH + H(+)</text>
        <dbReference type="Rhea" id="RHEA:32235"/>
        <dbReference type="ChEBI" id="CHEBI:15378"/>
        <dbReference type="ChEBI" id="CHEBI:43474"/>
        <dbReference type="ChEBI" id="CHEBI:57783"/>
        <dbReference type="ChEBI" id="CHEBI:64076"/>
        <dbReference type="ChEBI" id="CHEBI:456215"/>
        <dbReference type="ChEBI" id="CHEBI:456216"/>
        <dbReference type="EC" id="4.2.1.136"/>
    </reaction>
</comment>
<dbReference type="PANTHER" id="PTHR12592">
    <property type="entry name" value="ATP-DEPENDENT (S)-NAD(P)H-HYDRATE DEHYDRATASE FAMILY MEMBER"/>
    <property type="match status" value="1"/>
</dbReference>
<comment type="similarity">
    <text evidence="17">Belongs to the NnrD/CARKD family.</text>
</comment>
<organism evidence="21 22">
    <name type="scientific">Psychrobacter aestuarii</name>
    <dbReference type="NCBI Taxonomy" id="556327"/>
    <lineage>
        <taxon>Bacteria</taxon>
        <taxon>Pseudomonadati</taxon>
        <taxon>Pseudomonadota</taxon>
        <taxon>Gammaproteobacteria</taxon>
        <taxon>Moraxellales</taxon>
        <taxon>Moraxellaceae</taxon>
        <taxon>Psychrobacter</taxon>
    </lineage>
</organism>
<keyword evidence="8 17" id="KW-0521">NADP</keyword>
<dbReference type="PIRSF" id="PIRSF017184">
    <property type="entry name" value="Nnr"/>
    <property type="match status" value="1"/>
</dbReference>
<comment type="caution">
    <text evidence="21">The sequence shown here is derived from an EMBL/GenBank/DDBJ whole genome shotgun (WGS) entry which is preliminary data.</text>
</comment>
<dbReference type="HAMAP" id="MF_01965">
    <property type="entry name" value="NADHX_dehydratase"/>
    <property type="match status" value="1"/>
</dbReference>
<feature type="binding site" evidence="17">
    <location>
        <position position="467"/>
    </location>
    <ligand>
        <name>(6S)-NADPHX</name>
        <dbReference type="ChEBI" id="CHEBI:64076"/>
    </ligand>
</feature>
<keyword evidence="6 17" id="KW-0547">Nucleotide-binding</keyword>
<dbReference type="Gene3D" id="3.40.1190.20">
    <property type="match status" value="1"/>
</dbReference>
<proteinExistence type="inferred from homology"/>
<evidence type="ECO:0000256" key="3">
    <source>
        <dbReference type="ARBA" id="ARBA00006001"/>
    </source>
</evidence>
<evidence type="ECO:0000256" key="4">
    <source>
        <dbReference type="ARBA" id="ARBA00009524"/>
    </source>
</evidence>
<dbReference type="InterPro" id="IPR036652">
    <property type="entry name" value="YjeF_N_dom_sf"/>
</dbReference>
<evidence type="ECO:0000256" key="10">
    <source>
        <dbReference type="ARBA" id="ARBA00023027"/>
    </source>
</evidence>
<protein>
    <recommendedName>
        <fullName evidence="17">ADP-dependent (S)-NAD(P)H-hydrate dehydratase</fullName>
        <ecNumber evidence="17">4.2.1.136</ecNumber>
    </recommendedName>
    <alternativeName>
        <fullName evidence="17">ADP-dependent NAD(P)HX dehydratase</fullName>
    </alternativeName>
</protein>
<evidence type="ECO:0000313" key="21">
    <source>
        <dbReference type="EMBL" id="GAA0318540.1"/>
    </source>
</evidence>
<dbReference type="SUPFAM" id="SSF53613">
    <property type="entry name" value="Ribokinase-like"/>
    <property type="match status" value="1"/>
</dbReference>
<evidence type="ECO:0000256" key="9">
    <source>
        <dbReference type="ARBA" id="ARBA00022958"/>
    </source>
</evidence>
<feature type="binding site" evidence="17">
    <location>
        <begin position="438"/>
        <end position="442"/>
    </location>
    <ligand>
        <name>AMP</name>
        <dbReference type="ChEBI" id="CHEBI:456215"/>
    </ligand>
</feature>
<dbReference type="InterPro" id="IPR030677">
    <property type="entry name" value="Nnr"/>
</dbReference>
<accession>A0ABN0VVP2</accession>
<comment type="subunit">
    <text evidence="17">Homotetramer.</text>
</comment>
<evidence type="ECO:0000256" key="7">
    <source>
        <dbReference type="ARBA" id="ARBA00022840"/>
    </source>
</evidence>
<dbReference type="Pfam" id="PF03853">
    <property type="entry name" value="YjeF_N"/>
    <property type="match status" value="1"/>
</dbReference>
<evidence type="ECO:0000256" key="15">
    <source>
        <dbReference type="ARBA" id="ARBA00048238"/>
    </source>
</evidence>
<comment type="cofactor">
    <cofactor evidence="17">
        <name>Mg(2+)</name>
        <dbReference type="ChEBI" id="CHEBI:18420"/>
    </cofactor>
</comment>
<dbReference type="NCBIfam" id="TIGR00196">
    <property type="entry name" value="yjeF_cterm"/>
    <property type="match status" value="1"/>
</dbReference>
<evidence type="ECO:0000256" key="11">
    <source>
        <dbReference type="ARBA" id="ARBA00023235"/>
    </source>
</evidence>
<evidence type="ECO:0000259" key="20">
    <source>
        <dbReference type="PROSITE" id="PS51385"/>
    </source>
</evidence>
<comment type="similarity">
    <text evidence="4 18">In the C-terminal section; belongs to the NnrD/CARKD family.</text>
</comment>
<sequence>MIALYNTEQVYQIEKAWFAQGHDSFALMQQAAWQCVQRIIHAVQQKPQTKRACVWVGHGNNGGDGWLISHYLQKLGWQVTTVVMSADSLLDMDDMLDASDSDAHKAQRIARQHRDNFHVFQQEARDALAVHLAADVYVDALFGIGFDRAPTAQAAHTIGAFNHYAAQHQALKVAIDVPSGVVAQTGQVFDGVAIRADITLCLVARKQGLHTKDALDYIGRVTDIPLVPHSDSVPNAWLLSQAYPFAARQNNSHKGSYGHVLIVGGNRIDGSQGMGGAAILAASSAMAAGAGKITVACHDAFHGAVLTSLPDAMTLDVHDTQGVRGLIQSAQVVAIGMGLGRDATAEHLFQAYVQTAMEHQVALIIDADGLYHLATLDKKAPDFVQALKAYAQRHSVRFTPHSGEAARLLHTEVASIEQNRFAAIRKCAQHYGGDWLLKGAGSLVLEEDVLYVCAVGNAGLASAGMGDVLSGVNAGLMAQQDLDTDQRSLRQAVLLHGMAGDTLTQTDIPATWRIGQRGLQAQDMPAVIRHEMTTLSE</sequence>
<evidence type="ECO:0000256" key="18">
    <source>
        <dbReference type="PIRNR" id="PIRNR017184"/>
    </source>
</evidence>
<keyword evidence="11 18" id="KW-0413">Isomerase</keyword>
<dbReference type="EC" id="4.2.1.136" evidence="17"/>
<keyword evidence="5 18" id="KW-0479">Metal-binding</keyword>
<evidence type="ECO:0000256" key="1">
    <source>
        <dbReference type="ARBA" id="ARBA00000013"/>
    </source>
</evidence>
<evidence type="ECO:0000256" key="5">
    <source>
        <dbReference type="ARBA" id="ARBA00022723"/>
    </source>
</evidence>
<gene>
    <name evidence="17" type="primary">nnrD</name>
    <name evidence="21" type="ORF">GCM10009129_15140</name>
</gene>
<comment type="similarity">
    <text evidence="3 18">In the N-terminal section; belongs to the NnrE/AIBP family.</text>
</comment>
<comment type="catalytic activity">
    <reaction evidence="15 17 18">
        <text>(6S)-NADHX + ADP = AMP + phosphate + NADH + H(+)</text>
        <dbReference type="Rhea" id="RHEA:32223"/>
        <dbReference type="ChEBI" id="CHEBI:15378"/>
        <dbReference type="ChEBI" id="CHEBI:43474"/>
        <dbReference type="ChEBI" id="CHEBI:57945"/>
        <dbReference type="ChEBI" id="CHEBI:64074"/>
        <dbReference type="ChEBI" id="CHEBI:456215"/>
        <dbReference type="ChEBI" id="CHEBI:456216"/>
        <dbReference type="EC" id="4.2.1.136"/>
    </reaction>
</comment>
<dbReference type="CDD" id="cd01171">
    <property type="entry name" value="YXKO-related"/>
    <property type="match status" value="1"/>
</dbReference>
<evidence type="ECO:0000313" key="22">
    <source>
        <dbReference type="Proteomes" id="UP001501787"/>
    </source>
</evidence>
<dbReference type="PROSITE" id="PS51383">
    <property type="entry name" value="YJEF_C_3"/>
    <property type="match status" value="1"/>
</dbReference>
<dbReference type="RefSeq" id="WP_201505007.1">
    <property type="nucleotide sequence ID" value="NZ_BAAAFR010000004.1"/>
</dbReference>
<evidence type="ECO:0000256" key="13">
    <source>
        <dbReference type="ARBA" id="ARBA00023268"/>
    </source>
</evidence>
<evidence type="ECO:0000256" key="2">
    <source>
        <dbReference type="ARBA" id="ARBA00000909"/>
    </source>
</evidence>
<dbReference type="EMBL" id="BAAAFR010000004">
    <property type="protein sequence ID" value="GAA0318540.1"/>
    <property type="molecule type" value="Genomic_DNA"/>
</dbReference>
<comment type="function">
    <text evidence="17">Catalyzes the dehydration of the S-form of NAD(P)HX at the expense of ADP, which is converted to AMP. Together with NAD(P)HX epimerase, which catalyzes the epimerization of the S- and R-forms, the enzyme allows the repair of both epimers of NAD(P)HX, a damaged form of NAD(P)H that is a result of enzymatic or heat-dependent hydration.</text>
</comment>
<dbReference type="InterPro" id="IPR004443">
    <property type="entry name" value="YjeF_N_dom"/>
</dbReference>
<feature type="binding site" evidence="17">
    <location>
        <position position="338"/>
    </location>
    <ligand>
        <name>(6S)-NADPHX</name>
        <dbReference type="ChEBI" id="CHEBI:64076"/>
    </ligand>
</feature>
<keyword evidence="7 17" id="KW-0067">ATP-binding</keyword>
<evidence type="ECO:0000256" key="12">
    <source>
        <dbReference type="ARBA" id="ARBA00023239"/>
    </source>
</evidence>
<dbReference type="NCBIfam" id="TIGR00197">
    <property type="entry name" value="yjeF_nterm"/>
    <property type="match status" value="1"/>
</dbReference>
<keyword evidence="12 17" id="KW-0456">Lyase</keyword>
<dbReference type="PANTHER" id="PTHR12592:SF0">
    <property type="entry name" value="ATP-DEPENDENT (S)-NAD(P)H-HYDRATE DEHYDRATASE"/>
    <property type="match status" value="1"/>
</dbReference>
<dbReference type="InterPro" id="IPR000631">
    <property type="entry name" value="CARKD"/>
</dbReference>
<evidence type="ECO:0000256" key="14">
    <source>
        <dbReference type="ARBA" id="ARBA00025153"/>
    </source>
</evidence>
<feature type="binding site" evidence="17">
    <location>
        <position position="401"/>
    </location>
    <ligand>
        <name>(6S)-NADPHX</name>
        <dbReference type="ChEBI" id="CHEBI:64076"/>
    </ligand>
</feature>
<evidence type="ECO:0000259" key="19">
    <source>
        <dbReference type="PROSITE" id="PS51383"/>
    </source>
</evidence>
<keyword evidence="9 18" id="KW-0630">Potassium</keyword>
<name>A0ABN0VVP2_9GAMM</name>
<evidence type="ECO:0000256" key="8">
    <source>
        <dbReference type="ARBA" id="ARBA00022857"/>
    </source>
</evidence>
<feature type="binding site" evidence="17">
    <location>
        <position position="277"/>
    </location>
    <ligand>
        <name>(6S)-NADPHX</name>
        <dbReference type="ChEBI" id="CHEBI:64076"/>
    </ligand>
</feature>
<evidence type="ECO:0000256" key="17">
    <source>
        <dbReference type="HAMAP-Rule" id="MF_01965"/>
    </source>
</evidence>
<reference evidence="21 22" key="1">
    <citation type="journal article" date="2019" name="Int. J. Syst. Evol. Microbiol.">
        <title>The Global Catalogue of Microorganisms (GCM) 10K type strain sequencing project: providing services to taxonomists for standard genome sequencing and annotation.</title>
        <authorList>
            <consortium name="The Broad Institute Genomics Platform"/>
            <consortium name="The Broad Institute Genome Sequencing Center for Infectious Disease"/>
            <person name="Wu L."/>
            <person name="Ma J."/>
        </authorList>
    </citation>
    <scope>NUCLEOTIDE SEQUENCE [LARGE SCALE GENOMIC DNA]</scope>
    <source>
        <strain evidence="21 22">JCM 16343</strain>
    </source>
</reference>
<comment type="catalytic activity">
    <reaction evidence="2 18">
        <text>(6R)-NADPHX = (6S)-NADPHX</text>
        <dbReference type="Rhea" id="RHEA:32227"/>
        <dbReference type="ChEBI" id="CHEBI:64076"/>
        <dbReference type="ChEBI" id="CHEBI:64077"/>
        <dbReference type="EC" id="5.1.99.6"/>
    </reaction>
</comment>
<dbReference type="Gene3D" id="3.40.50.10260">
    <property type="entry name" value="YjeF N-terminal domain"/>
    <property type="match status" value="1"/>
</dbReference>
<feature type="domain" description="YjeF N-terminal" evidence="20">
    <location>
        <begin position="10"/>
        <end position="234"/>
    </location>
</feature>
<comment type="function">
    <text evidence="14 18">Bifunctional enzyme that catalyzes the epimerization of the S- and R-forms of NAD(P)HX and the dehydration of the S-form of NAD(P)HX at the expense of ADP, which is converted to AMP. This allows the repair of both epimers of NAD(P)HX, a damaged form of NAD(P)H that is a result of enzymatic or heat-dependent hydration.</text>
</comment>
<dbReference type="InterPro" id="IPR029056">
    <property type="entry name" value="Ribokinase-like"/>
</dbReference>
<keyword evidence="22" id="KW-1185">Reference proteome</keyword>
<evidence type="ECO:0000256" key="6">
    <source>
        <dbReference type="ARBA" id="ARBA00022741"/>
    </source>
</evidence>
<dbReference type="Pfam" id="PF01256">
    <property type="entry name" value="Carb_kinase"/>
    <property type="match status" value="1"/>
</dbReference>
<comment type="cofactor">
    <cofactor evidence="18">
        <name>K(+)</name>
        <dbReference type="ChEBI" id="CHEBI:29103"/>
    </cofactor>
    <text evidence="18">Binds 1 potassium ion per subunit.</text>
</comment>